<dbReference type="EMBL" id="CABIJS010000011">
    <property type="protein sequence ID" value="VUZ39251.1"/>
    <property type="molecule type" value="Genomic_DNA"/>
</dbReference>
<gene>
    <name evidence="1" type="ORF">WMSIL1_LOCUS507</name>
</gene>
<protein>
    <submittedName>
        <fullName evidence="1">Uncharacterized protein</fullName>
    </submittedName>
</protein>
<dbReference type="AlphaFoldDB" id="A0A564XW31"/>
<evidence type="ECO:0000313" key="2">
    <source>
        <dbReference type="Proteomes" id="UP000321570"/>
    </source>
</evidence>
<reference evidence="1 2" key="1">
    <citation type="submission" date="2019-07" db="EMBL/GenBank/DDBJ databases">
        <authorList>
            <person name="Jastrzebski P J."/>
            <person name="Paukszto L."/>
            <person name="Jastrzebski P J."/>
        </authorList>
    </citation>
    <scope>NUCLEOTIDE SEQUENCE [LARGE SCALE GENOMIC DNA]</scope>
    <source>
        <strain evidence="1 2">WMS-il1</strain>
    </source>
</reference>
<proteinExistence type="predicted"/>
<dbReference type="Proteomes" id="UP000321570">
    <property type="component" value="Unassembled WGS sequence"/>
</dbReference>
<sequence length="201" mass="23268">MTQLLYIRTPLEDHNTLRNTVYGNQGVIENSYRGNILGVSYIAEPLHPCEDQRTGNEYSIALLRFDSREHAMNFLISAGFMDVSFLPDCDVYLMPLLKALKLGNCWSTFLITELVCRENYNYLPSRNKFYGIDEVGGVPVAVDTSYVDAIRSTRRQPAGFRIHQFPDRKTFVDWFNSRNGSEFKQDFRRISGLNTYLMTFF</sequence>
<name>A0A564XW31_HYMDI</name>
<accession>A0A564XW31</accession>
<keyword evidence="2" id="KW-1185">Reference proteome</keyword>
<evidence type="ECO:0000313" key="1">
    <source>
        <dbReference type="EMBL" id="VUZ39251.1"/>
    </source>
</evidence>
<organism evidence="1 2">
    <name type="scientific">Hymenolepis diminuta</name>
    <name type="common">Rat tapeworm</name>
    <dbReference type="NCBI Taxonomy" id="6216"/>
    <lineage>
        <taxon>Eukaryota</taxon>
        <taxon>Metazoa</taxon>
        <taxon>Spiralia</taxon>
        <taxon>Lophotrochozoa</taxon>
        <taxon>Platyhelminthes</taxon>
        <taxon>Cestoda</taxon>
        <taxon>Eucestoda</taxon>
        <taxon>Cyclophyllidea</taxon>
        <taxon>Hymenolepididae</taxon>
        <taxon>Hymenolepis</taxon>
    </lineage>
</organism>